<dbReference type="PANTHER" id="PTHR36302">
    <property type="entry name" value="BLR7088 PROTEIN"/>
    <property type="match status" value="1"/>
</dbReference>
<dbReference type="STRING" id="93064.BRX40_09435"/>
<protein>
    <recommendedName>
        <fullName evidence="4">Copper chaperone PCu(A)C</fullName>
    </recommendedName>
</protein>
<evidence type="ECO:0000313" key="3">
    <source>
        <dbReference type="Proteomes" id="UP000185161"/>
    </source>
</evidence>
<name>A0A1L6JAV2_9SPHN</name>
<dbReference type="KEGG" id="skr:BRX40_09435"/>
<dbReference type="EMBL" id="CP018820">
    <property type="protein sequence ID" value="APR52620.1"/>
    <property type="molecule type" value="Genomic_DNA"/>
</dbReference>
<dbReference type="Gene3D" id="2.60.40.1890">
    <property type="entry name" value="PCu(A)C copper chaperone"/>
    <property type="match status" value="1"/>
</dbReference>
<reference evidence="3" key="1">
    <citation type="submission" date="2016-12" db="EMBL/GenBank/DDBJ databases">
        <title>Whole genome sequencing of Sphingomonas sp. ABOJV.</title>
        <authorList>
            <person name="Conlan S."/>
            <person name="Thomas P.J."/>
            <person name="Mullikin J."/>
            <person name="Palmore T.N."/>
            <person name="Frank K.M."/>
            <person name="Segre J.A."/>
        </authorList>
    </citation>
    <scope>NUCLEOTIDE SEQUENCE [LARGE SCALE GENOMIC DNA]</scope>
    <source>
        <strain evidence="3">ABOJV</strain>
    </source>
</reference>
<evidence type="ECO:0000313" key="2">
    <source>
        <dbReference type="EMBL" id="APR52620.1"/>
    </source>
</evidence>
<keyword evidence="3" id="KW-1185">Reference proteome</keyword>
<evidence type="ECO:0008006" key="4">
    <source>
        <dbReference type="Google" id="ProtNLM"/>
    </source>
</evidence>
<dbReference type="InterPro" id="IPR058248">
    <property type="entry name" value="Lxx211020-like"/>
</dbReference>
<dbReference type="GeneID" id="44132780"/>
<dbReference type="Pfam" id="PF04314">
    <property type="entry name" value="PCuAC"/>
    <property type="match status" value="1"/>
</dbReference>
<dbReference type="InterPro" id="IPR007410">
    <property type="entry name" value="LpqE-like"/>
</dbReference>
<dbReference type="Proteomes" id="UP000185161">
    <property type="component" value="Chromosome"/>
</dbReference>
<organism evidence="2 3">
    <name type="scientific">Sphingomonas koreensis</name>
    <dbReference type="NCBI Taxonomy" id="93064"/>
    <lineage>
        <taxon>Bacteria</taxon>
        <taxon>Pseudomonadati</taxon>
        <taxon>Pseudomonadota</taxon>
        <taxon>Alphaproteobacteria</taxon>
        <taxon>Sphingomonadales</taxon>
        <taxon>Sphingomonadaceae</taxon>
        <taxon>Sphingomonas</taxon>
    </lineage>
</organism>
<sequence length="158" mass="16596">MQMFKPIAAGVLALMLATPIAAHDFKRGTLSIAHPWTRQTAPGQANGGGFMTVSNTGKQADRLIGGSSPASTRVEIHTMSMAGGVMRMRPLPNGLPIPAGGKLELKPGSHHIMLIGLKKPLKLGTMVPLTLRFEKAGTVTVQLKVEAITYGTGAGHDH</sequence>
<accession>A0A1L6JAV2</accession>
<feature type="chain" id="PRO_5011956248" description="Copper chaperone PCu(A)C" evidence="1">
    <location>
        <begin position="23"/>
        <end position="158"/>
    </location>
</feature>
<dbReference type="InterPro" id="IPR036182">
    <property type="entry name" value="PCuAC_sf"/>
</dbReference>
<feature type="signal peptide" evidence="1">
    <location>
        <begin position="1"/>
        <end position="22"/>
    </location>
</feature>
<dbReference type="AlphaFoldDB" id="A0A1L6JAV2"/>
<dbReference type="PANTHER" id="PTHR36302:SF1">
    <property type="entry name" value="COPPER CHAPERONE PCU(A)C"/>
    <property type="match status" value="1"/>
</dbReference>
<evidence type="ECO:0000256" key="1">
    <source>
        <dbReference type="SAM" id="SignalP"/>
    </source>
</evidence>
<dbReference type="RefSeq" id="WP_075151413.1">
    <property type="nucleotide sequence ID" value="NZ_CP018820.1"/>
</dbReference>
<keyword evidence="1" id="KW-0732">Signal</keyword>
<gene>
    <name evidence="2" type="ORF">BRX40_09435</name>
</gene>
<proteinExistence type="predicted"/>
<dbReference type="SUPFAM" id="SSF110087">
    <property type="entry name" value="DR1885-like metal-binding protein"/>
    <property type="match status" value="1"/>
</dbReference>